<evidence type="ECO:0000256" key="11">
    <source>
        <dbReference type="RuleBase" id="RU003357"/>
    </source>
</evidence>
<reference evidence="16 17" key="1">
    <citation type="submission" date="2019-11" db="EMBL/GenBank/DDBJ databases">
        <title>Comparative genomics of hydrocarbon-degrading Desulfosarcina strains.</title>
        <authorList>
            <person name="Watanabe M."/>
            <person name="Kojima H."/>
            <person name="Fukui M."/>
        </authorList>
    </citation>
    <scope>NUCLEOTIDE SEQUENCE [LARGE SCALE GENOMIC DNA]</scope>
    <source>
        <strain evidence="17">oXyS1</strain>
    </source>
</reference>
<dbReference type="PANTHER" id="PTHR30069">
    <property type="entry name" value="TONB-DEPENDENT OUTER MEMBRANE RECEPTOR"/>
    <property type="match status" value="1"/>
</dbReference>
<dbReference type="Gene3D" id="2.170.130.10">
    <property type="entry name" value="TonB-dependent receptor, plug domain"/>
    <property type="match status" value="1"/>
</dbReference>
<keyword evidence="3 10" id="KW-1134">Transmembrane beta strand</keyword>
<keyword evidence="8 16" id="KW-0675">Receptor</keyword>
<sequence length="664" mass="73408">MKKPVVGGLLVLAMALSWPGGSVAEEIDSHEGAYRLAEIVVSGESESIVESAGTVHRITARDIQDQGARTLDEALELVPGLIVREGAEGSPRIDIRGFRTRHVPLFLNGIPVVDTYDGQFDPTLIPAEIISEIKVTTGGGSVLYGPGGNGGAIDIITKSGKRGLHGTVGGEIGEGERYLGKASLSGGGEKADFYLGVNAYDRDKFTLSRDFDDTDAEGGDYRANSDRERTSLFGNTSYRLGERTQLGLTVSHTTGENGKPAVTNSDDADPFTKSPKYERIDDLETSLVQVAIDHKTAGPFEWRGWGFFSQSEIEENRYDDDTYSTQDKKGAYHQNTDMKIYGASTQLRYHVGTVGNATLGLTAENDEWDVDGFSVGKSSTEDYSDERDIQIYSVALEYEHQLGDRAGIVVGYGHHFQDKDSGGSDDDFSYLVGVSYDLTDATRVKANHARKIRFPSVKQLYDGDSANPDLDTEVTLHYEAGIRQMLPYGMSLGVTGFIIRAEDFIEKDESDPNEMNKNYQDLRFHGVETDLIVQPIDALRLRLAVGWLETEDRSDDSERDELQHRPEWTVSVDGRYRFDFGLTASASLKYVADQYFYDQDDEDPLEKKKLNDFTVVNVKLSQKIVASGLEIYVGADNLFDEDYEESYGLPQPGQTVYGGVEYRF</sequence>
<dbReference type="Pfam" id="PF07715">
    <property type="entry name" value="Plug"/>
    <property type="match status" value="1"/>
</dbReference>
<evidence type="ECO:0000256" key="7">
    <source>
        <dbReference type="ARBA" id="ARBA00023136"/>
    </source>
</evidence>
<evidence type="ECO:0000256" key="9">
    <source>
        <dbReference type="ARBA" id="ARBA00023237"/>
    </source>
</evidence>
<dbReference type="InterPro" id="IPR000531">
    <property type="entry name" value="Beta-barrel_TonB"/>
</dbReference>
<dbReference type="Pfam" id="PF00593">
    <property type="entry name" value="TonB_dep_Rec_b-barrel"/>
    <property type="match status" value="1"/>
</dbReference>
<dbReference type="AlphaFoldDB" id="A0A5K8AJ90"/>
<dbReference type="InterPro" id="IPR036942">
    <property type="entry name" value="Beta-barrel_TonB_sf"/>
</dbReference>
<dbReference type="GO" id="GO:0044718">
    <property type="term" value="P:siderophore transmembrane transport"/>
    <property type="evidence" value="ECO:0007669"/>
    <property type="project" value="TreeGrafter"/>
</dbReference>
<keyword evidence="17" id="KW-1185">Reference proteome</keyword>
<keyword evidence="2 10" id="KW-0813">Transport</keyword>
<dbReference type="RefSeq" id="WP_162459174.1">
    <property type="nucleotide sequence ID" value="NZ_AP021879.1"/>
</dbReference>
<dbReference type="Gene3D" id="2.40.170.20">
    <property type="entry name" value="TonB-dependent receptor, beta-barrel domain"/>
    <property type="match status" value="1"/>
</dbReference>
<keyword evidence="7 10" id="KW-0472">Membrane</keyword>
<keyword evidence="6 11" id="KW-0798">TonB box</keyword>
<dbReference type="InterPro" id="IPR039426">
    <property type="entry name" value="TonB-dep_rcpt-like"/>
</dbReference>
<feature type="domain" description="TonB-dependent receptor-like beta-barrel" evidence="14">
    <location>
        <begin position="225"/>
        <end position="638"/>
    </location>
</feature>
<feature type="signal peptide" evidence="13">
    <location>
        <begin position="1"/>
        <end position="24"/>
    </location>
</feature>
<evidence type="ECO:0000256" key="1">
    <source>
        <dbReference type="ARBA" id="ARBA00004571"/>
    </source>
</evidence>
<evidence type="ECO:0000256" key="4">
    <source>
        <dbReference type="ARBA" id="ARBA00022692"/>
    </source>
</evidence>
<dbReference type="PANTHER" id="PTHR30069:SF29">
    <property type="entry name" value="HEMOGLOBIN AND HEMOGLOBIN-HAPTOGLOBIN-BINDING PROTEIN 1-RELATED"/>
    <property type="match status" value="1"/>
</dbReference>
<keyword evidence="9 10" id="KW-0998">Cell outer membrane</keyword>
<dbReference type="SUPFAM" id="SSF56935">
    <property type="entry name" value="Porins"/>
    <property type="match status" value="1"/>
</dbReference>
<evidence type="ECO:0000256" key="8">
    <source>
        <dbReference type="ARBA" id="ARBA00023170"/>
    </source>
</evidence>
<dbReference type="EMBL" id="AP021879">
    <property type="protein sequence ID" value="BBO92765.1"/>
    <property type="molecule type" value="Genomic_DNA"/>
</dbReference>
<evidence type="ECO:0000256" key="6">
    <source>
        <dbReference type="ARBA" id="ARBA00023077"/>
    </source>
</evidence>
<keyword evidence="4 10" id="KW-0812">Transmembrane</keyword>
<evidence type="ECO:0000259" key="14">
    <source>
        <dbReference type="Pfam" id="PF00593"/>
    </source>
</evidence>
<keyword evidence="5 13" id="KW-0732">Signal</keyword>
<feature type="region of interest" description="Disordered" evidence="12">
    <location>
        <begin position="252"/>
        <end position="271"/>
    </location>
</feature>
<dbReference type="GO" id="GO:0015344">
    <property type="term" value="F:siderophore uptake transmembrane transporter activity"/>
    <property type="evidence" value="ECO:0007669"/>
    <property type="project" value="TreeGrafter"/>
</dbReference>
<dbReference type="PROSITE" id="PS52016">
    <property type="entry name" value="TONB_DEPENDENT_REC_3"/>
    <property type="match status" value="1"/>
</dbReference>
<comment type="subcellular location">
    <subcellularLocation>
        <location evidence="1 10">Cell outer membrane</location>
        <topology evidence="1 10">Multi-pass membrane protein</topology>
    </subcellularLocation>
</comment>
<protein>
    <submittedName>
        <fullName evidence="16">TonB-dependent receptor</fullName>
    </submittedName>
</protein>
<dbReference type="InterPro" id="IPR037066">
    <property type="entry name" value="Plug_dom_sf"/>
</dbReference>
<accession>A0A5K8AJ90</accession>
<evidence type="ECO:0000313" key="16">
    <source>
        <dbReference type="EMBL" id="BBO92765.1"/>
    </source>
</evidence>
<evidence type="ECO:0000313" key="17">
    <source>
        <dbReference type="Proteomes" id="UP000422108"/>
    </source>
</evidence>
<evidence type="ECO:0000256" key="12">
    <source>
        <dbReference type="SAM" id="MobiDB-lite"/>
    </source>
</evidence>
<evidence type="ECO:0000256" key="3">
    <source>
        <dbReference type="ARBA" id="ARBA00022452"/>
    </source>
</evidence>
<dbReference type="Proteomes" id="UP000422108">
    <property type="component" value="Chromosome"/>
</dbReference>
<gene>
    <name evidence="16" type="ORF">DSCOOX_59450</name>
</gene>
<evidence type="ECO:0000256" key="10">
    <source>
        <dbReference type="PROSITE-ProRule" id="PRU01360"/>
    </source>
</evidence>
<evidence type="ECO:0000259" key="15">
    <source>
        <dbReference type="Pfam" id="PF07715"/>
    </source>
</evidence>
<evidence type="ECO:0000256" key="2">
    <source>
        <dbReference type="ARBA" id="ARBA00022448"/>
    </source>
</evidence>
<dbReference type="InterPro" id="IPR012910">
    <property type="entry name" value="Plug_dom"/>
</dbReference>
<feature type="domain" description="TonB-dependent receptor plug" evidence="15">
    <location>
        <begin position="49"/>
        <end position="152"/>
    </location>
</feature>
<dbReference type="GO" id="GO:0009279">
    <property type="term" value="C:cell outer membrane"/>
    <property type="evidence" value="ECO:0007669"/>
    <property type="project" value="UniProtKB-SubCell"/>
</dbReference>
<feature type="chain" id="PRO_5024376129" evidence="13">
    <location>
        <begin position="25"/>
        <end position="664"/>
    </location>
</feature>
<dbReference type="CDD" id="cd01347">
    <property type="entry name" value="ligand_gated_channel"/>
    <property type="match status" value="1"/>
</dbReference>
<organism evidence="16 17">
    <name type="scientific">Desulfosarcina ovata subsp. ovata</name>
    <dbReference type="NCBI Taxonomy" id="2752305"/>
    <lineage>
        <taxon>Bacteria</taxon>
        <taxon>Pseudomonadati</taxon>
        <taxon>Thermodesulfobacteriota</taxon>
        <taxon>Desulfobacteria</taxon>
        <taxon>Desulfobacterales</taxon>
        <taxon>Desulfosarcinaceae</taxon>
        <taxon>Desulfosarcina</taxon>
    </lineage>
</organism>
<evidence type="ECO:0000256" key="13">
    <source>
        <dbReference type="SAM" id="SignalP"/>
    </source>
</evidence>
<name>A0A5K8AJ90_9BACT</name>
<comment type="similarity">
    <text evidence="10 11">Belongs to the TonB-dependent receptor family.</text>
</comment>
<proteinExistence type="inferred from homology"/>
<evidence type="ECO:0000256" key="5">
    <source>
        <dbReference type="ARBA" id="ARBA00022729"/>
    </source>
</evidence>